<name>A0AAD2HNE3_9AGAR</name>
<dbReference type="AlphaFoldDB" id="A0AAD2HNE3"/>
<keyword evidence="3" id="KW-1185">Reference proteome</keyword>
<feature type="compositionally biased region" description="Polar residues" evidence="1">
    <location>
        <begin position="256"/>
        <end position="265"/>
    </location>
</feature>
<sequence>MSLRKERSFASIAALAGFGKLAPSPSLAQSSTSTFSASDNHSGSGDEEEEEEEEEFVPAGLVRATLRIKSEGPSKPKANEAAARPRASPDDTSPLSSIITKMDSDIPIRKRVSSLFRASSKGSKGSSSKMYKASAAASLPDVRASPSPPPSAPPPLPPLPLSNKLVKRPSVRSKPKVKPTHQKKKSIRDVWSALAHGRRDKPPPPEPRKTPDSELERDSNDDDEEIEIRRPSGLGDAASQADWHRDMDGGGLDPSPTDSPSQSEGIHTPEKRHVFPTSCIPARSESGEDEHEDEEEEDIRRPSGLGRAASIDSNERFSVEAERYVRPWERLASKPNRGTLSSSILQSLLNIRPSPVALPALLWRRIFSFLDSADVSSAARVSRVVCDGARARLYAVVDLRIAEDEIVGMIDVLKKTPDLASRVAGLVCAGWQSFYIDELPELPNLSSLMVFPDIHDEGIAATDSILSFLRNHATLSRVAVVGGDDCTEEEELRLDGADDRPFLPRLTHLHAPLRLASVILERTGASAPEMPLSETSSPVDKTLSPEALSLLSPDPPSPWKLPGWSRAKSESTDLSVLAELDLQKKTVRRIRRKPAPKFEVEEGGEPVKIELKRVASIGKATRARTVFLPPKLVLPLVVRVVLANPMYEGGGSVGGGRLGRAIASVLATRGSTSVAAIHVLLGPRVERRTLEKVLRTMGTEIEQEASSHVVLLEVRAAVRLFELNKTITSVLPLFSGLRTLLLSSSQTRPAATPQSFTFPPSSPSVQSVYLSAPSSPASACSLDTTLLAPPGLPRARTPNSMLGVEPWAWEWDGWVLPPSSSPADPDSGRSSPTGSAYSNYSHPPTPTPANPDQLTAEELATVNVWRRACPNLDRVRMLSGLHWLRERHTIQ</sequence>
<gene>
    <name evidence="2" type="ORF">MYCIT1_LOCUS26037</name>
</gene>
<reference evidence="2" key="1">
    <citation type="submission" date="2023-11" db="EMBL/GenBank/DDBJ databases">
        <authorList>
            <person name="De Vega J J."/>
            <person name="De Vega J J."/>
        </authorList>
    </citation>
    <scope>NUCLEOTIDE SEQUENCE</scope>
</reference>
<proteinExistence type="predicted"/>
<evidence type="ECO:0000313" key="2">
    <source>
        <dbReference type="EMBL" id="CAK5277187.1"/>
    </source>
</evidence>
<accession>A0AAD2HNE3</accession>
<protein>
    <recommendedName>
        <fullName evidence="4">F-box domain-containing protein</fullName>
    </recommendedName>
</protein>
<feature type="compositionally biased region" description="Basic and acidic residues" evidence="1">
    <location>
        <begin position="200"/>
        <end position="218"/>
    </location>
</feature>
<dbReference type="EMBL" id="CAVNYO010000419">
    <property type="protein sequence ID" value="CAK5277187.1"/>
    <property type="molecule type" value="Genomic_DNA"/>
</dbReference>
<feature type="compositionally biased region" description="Pro residues" evidence="1">
    <location>
        <begin position="146"/>
        <end position="160"/>
    </location>
</feature>
<feature type="region of interest" description="Disordered" evidence="1">
    <location>
        <begin position="21"/>
        <end position="307"/>
    </location>
</feature>
<dbReference type="CDD" id="cd09917">
    <property type="entry name" value="F-box_SF"/>
    <property type="match status" value="1"/>
</dbReference>
<feature type="compositionally biased region" description="Basic residues" evidence="1">
    <location>
        <begin position="165"/>
        <end position="186"/>
    </location>
</feature>
<feature type="compositionally biased region" description="Acidic residues" evidence="1">
    <location>
        <begin position="45"/>
        <end position="56"/>
    </location>
</feature>
<evidence type="ECO:0008006" key="4">
    <source>
        <dbReference type="Google" id="ProtNLM"/>
    </source>
</evidence>
<feature type="compositionally biased region" description="Polar residues" evidence="1">
    <location>
        <begin position="26"/>
        <end position="43"/>
    </location>
</feature>
<dbReference type="Proteomes" id="UP001295794">
    <property type="component" value="Unassembled WGS sequence"/>
</dbReference>
<feature type="compositionally biased region" description="Polar residues" evidence="1">
    <location>
        <begin position="90"/>
        <end position="99"/>
    </location>
</feature>
<feature type="compositionally biased region" description="Acidic residues" evidence="1">
    <location>
        <begin position="287"/>
        <end position="297"/>
    </location>
</feature>
<evidence type="ECO:0000256" key="1">
    <source>
        <dbReference type="SAM" id="MobiDB-lite"/>
    </source>
</evidence>
<feature type="compositionally biased region" description="Basic and acidic residues" evidence="1">
    <location>
        <begin position="68"/>
        <end position="78"/>
    </location>
</feature>
<organism evidence="2 3">
    <name type="scientific">Mycena citricolor</name>
    <dbReference type="NCBI Taxonomy" id="2018698"/>
    <lineage>
        <taxon>Eukaryota</taxon>
        <taxon>Fungi</taxon>
        <taxon>Dikarya</taxon>
        <taxon>Basidiomycota</taxon>
        <taxon>Agaricomycotina</taxon>
        <taxon>Agaricomycetes</taxon>
        <taxon>Agaricomycetidae</taxon>
        <taxon>Agaricales</taxon>
        <taxon>Marasmiineae</taxon>
        <taxon>Mycenaceae</taxon>
        <taxon>Mycena</taxon>
    </lineage>
</organism>
<feature type="compositionally biased region" description="Polar residues" evidence="1">
    <location>
        <begin position="833"/>
        <end position="842"/>
    </location>
</feature>
<feature type="compositionally biased region" description="Low complexity" evidence="1">
    <location>
        <begin position="118"/>
        <end position="138"/>
    </location>
</feature>
<comment type="caution">
    <text evidence="2">The sequence shown here is derived from an EMBL/GenBank/DDBJ whole genome shotgun (WGS) entry which is preliminary data.</text>
</comment>
<evidence type="ECO:0000313" key="3">
    <source>
        <dbReference type="Proteomes" id="UP001295794"/>
    </source>
</evidence>
<feature type="region of interest" description="Disordered" evidence="1">
    <location>
        <begin position="819"/>
        <end position="852"/>
    </location>
</feature>
<feature type="compositionally biased region" description="Low complexity" evidence="1">
    <location>
        <begin position="819"/>
        <end position="832"/>
    </location>
</feature>